<evidence type="ECO:0000313" key="2">
    <source>
        <dbReference type="Proteomes" id="UP000198656"/>
    </source>
</evidence>
<keyword evidence="2" id="KW-1185">Reference proteome</keyword>
<accession>A0A1G8IPS6</accession>
<name>A0A1G8IPS6_9FIRM</name>
<sequence>MKFFTKESYEKLQVMANLVYPEDEKDYQIIKEYWQRFLRRNPLMLKILTRID</sequence>
<protein>
    <submittedName>
        <fullName evidence="1">Uncharacterized protein</fullName>
    </submittedName>
</protein>
<organism evidence="1 2">
    <name type="scientific">Desulfosporosinus hippei DSM 8344</name>
    <dbReference type="NCBI Taxonomy" id="1121419"/>
    <lineage>
        <taxon>Bacteria</taxon>
        <taxon>Bacillati</taxon>
        <taxon>Bacillota</taxon>
        <taxon>Clostridia</taxon>
        <taxon>Eubacteriales</taxon>
        <taxon>Desulfitobacteriaceae</taxon>
        <taxon>Desulfosporosinus</taxon>
    </lineage>
</organism>
<evidence type="ECO:0000313" key="1">
    <source>
        <dbReference type="EMBL" id="SDI20801.1"/>
    </source>
</evidence>
<reference evidence="2" key="1">
    <citation type="submission" date="2016-10" db="EMBL/GenBank/DDBJ databases">
        <authorList>
            <person name="Varghese N."/>
            <person name="Submissions S."/>
        </authorList>
    </citation>
    <scope>NUCLEOTIDE SEQUENCE [LARGE SCALE GENOMIC DNA]</scope>
    <source>
        <strain evidence="2">DSM 8344</strain>
    </source>
</reference>
<dbReference type="Proteomes" id="UP000198656">
    <property type="component" value="Unassembled WGS sequence"/>
</dbReference>
<proteinExistence type="predicted"/>
<dbReference type="EMBL" id="FNCP01000029">
    <property type="protein sequence ID" value="SDI20801.1"/>
    <property type="molecule type" value="Genomic_DNA"/>
</dbReference>
<dbReference type="AlphaFoldDB" id="A0A1G8IPS6"/>
<gene>
    <name evidence="1" type="ORF">SAMN05443529_12946</name>
</gene>
<dbReference type="RefSeq" id="WP_176786238.1">
    <property type="nucleotide sequence ID" value="NZ_FNCP01000029.1"/>
</dbReference>
<dbReference type="STRING" id="1121419.SAMN05443529_12946"/>